<dbReference type="Proteomes" id="UP000253153">
    <property type="component" value="Unassembled WGS sequence"/>
</dbReference>
<comment type="caution">
    <text evidence="1">The sequence shown here is derived from an EMBL/GenBank/DDBJ whole genome shotgun (WGS) entry which is preliminary data.</text>
</comment>
<name>A0A366RWC4_9HYPO</name>
<keyword evidence="2" id="KW-1185">Reference proteome</keyword>
<accession>A0A366RWC4</accession>
<dbReference type="AlphaFoldDB" id="A0A366RWC4"/>
<evidence type="ECO:0000313" key="1">
    <source>
        <dbReference type="EMBL" id="RBR21383.1"/>
    </source>
</evidence>
<proteinExistence type="predicted"/>
<reference evidence="1 2" key="1">
    <citation type="submission" date="2018-06" db="EMBL/GenBank/DDBJ databases">
        <title>Fusarium incarnatum-equiseti species complex species 28.</title>
        <authorList>
            <person name="Gardiner D.M."/>
        </authorList>
    </citation>
    <scope>NUCLEOTIDE SEQUENCE [LARGE SCALE GENOMIC DNA]</scope>
    <source>
        <strain evidence="1 2">FIESC_28</strain>
    </source>
</reference>
<organism evidence="1 2">
    <name type="scientific">Fusarium coffeatum</name>
    <dbReference type="NCBI Taxonomy" id="231269"/>
    <lineage>
        <taxon>Eukaryota</taxon>
        <taxon>Fungi</taxon>
        <taxon>Dikarya</taxon>
        <taxon>Ascomycota</taxon>
        <taxon>Pezizomycotina</taxon>
        <taxon>Sordariomycetes</taxon>
        <taxon>Hypocreomycetidae</taxon>
        <taxon>Hypocreales</taxon>
        <taxon>Nectriaceae</taxon>
        <taxon>Fusarium</taxon>
        <taxon>Fusarium incarnatum-equiseti species complex</taxon>
    </lineage>
</organism>
<protein>
    <recommendedName>
        <fullName evidence="3">RRM domain-containing protein</fullName>
    </recommendedName>
</protein>
<dbReference type="EMBL" id="QKXC01000101">
    <property type="protein sequence ID" value="RBR21383.1"/>
    <property type="molecule type" value="Genomic_DNA"/>
</dbReference>
<evidence type="ECO:0008006" key="3">
    <source>
        <dbReference type="Google" id="ProtNLM"/>
    </source>
</evidence>
<sequence>MGLPHPRGKIVELPYVTIGSDETLTEYIGFQKKNSVTIKPKRDRSNKTLKAQSFAVNAARYGAILMALTPALHEMLSQSLCFSSLPAQGEGSMKRTLCSQQPRVQDTTKYTSETVFSGFGNLDSIAALWHEPKMLDNLLLTLVAIASNGTRNARHVPHYDGMTIEETESLDDLKEQKDVYFTDTESVGNLLQVSVVNSDLRAIQEESRHRLEGTTNHKEERLLYIGNMPSQRKRADFAKFLHSEGYIGINHY</sequence>
<evidence type="ECO:0000313" key="2">
    <source>
        <dbReference type="Proteomes" id="UP000253153"/>
    </source>
</evidence>
<dbReference type="OrthoDB" id="5104110at2759"/>
<gene>
    <name evidence="1" type="ORF">FIESC28_04920</name>
</gene>
<dbReference type="RefSeq" id="XP_031016832.1">
    <property type="nucleotide sequence ID" value="XM_031159067.1"/>
</dbReference>
<dbReference type="GeneID" id="41994363"/>